<sequence length="281" mass="32067">MQAKAEQLLSQQHELLQRFLNLLSSSYSAEHISNSLNALLHCNSRLQSFVQEVIDHQILVSEILTLEEEIARCNVKLKKYVNTLNKTQHRLHGLCNKIETTIGDNKSEKSPGTLEKSNAKITLEQALLLSYRLRQCHSGRPAIPNLNQILTKQKSKNILLEKKDDLMSPMEEMYLMYNELPIFLHPPNPQPDIMARSILHLNPTELYNHLCTKIPPTAKQLKVASFVSATSDRRVDKAPNNDSQAQNQSIQADEEQTQNVSENKDEEQDEQNEEFGLMGLF</sequence>
<evidence type="ECO:0000256" key="1">
    <source>
        <dbReference type="SAM" id="MobiDB-lite"/>
    </source>
</evidence>
<comment type="caution">
    <text evidence="2">The sequence shown here is derived from an EMBL/GenBank/DDBJ whole genome shotgun (WGS) entry which is preliminary data.</text>
</comment>
<gene>
    <name evidence="2" type="ORF">RFI_09703</name>
</gene>
<evidence type="ECO:0000313" key="3">
    <source>
        <dbReference type="Proteomes" id="UP000023152"/>
    </source>
</evidence>
<dbReference type="AlphaFoldDB" id="X6NQ02"/>
<dbReference type="Proteomes" id="UP000023152">
    <property type="component" value="Unassembled WGS sequence"/>
</dbReference>
<feature type="compositionally biased region" description="Acidic residues" evidence="1">
    <location>
        <begin position="264"/>
        <end position="273"/>
    </location>
</feature>
<feature type="region of interest" description="Disordered" evidence="1">
    <location>
        <begin position="231"/>
        <end position="281"/>
    </location>
</feature>
<protein>
    <submittedName>
        <fullName evidence="2">Uncharacterized protein</fullName>
    </submittedName>
</protein>
<reference evidence="2 3" key="1">
    <citation type="journal article" date="2013" name="Curr. Biol.">
        <title>The Genome of the Foraminiferan Reticulomyxa filosa.</title>
        <authorList>
            <person name="Glockner G."/>
            <person name="Hulsmann N."/>
            <person name="Schleicher M."/>
            <person name="Noegel A.A."/>
            <person name="Eichinger L."/>
            <person name="Gallinger C."/>
            <person name="Pawlowski J."/>
            <person name="Sierra R."/>
            <person name="Euteneuer U."/>
            <person name="Pillet L."/>
            <person name="Moustafa A."/>
            <person name="Platzer M."/>
            <person name="Groth M."/>
            <person name="Szafranski K."/>
            <person name="Schliwa M."/>
        </authorList>
    </citation>
    <scope>NUCLEOTIDE SEQUENCE [LARGE SCALE GENOMIC DNA]</scope>
</reference>
<keyword evidence="3" id="KW-1185">Reference proteome</keyword>
<proteinExistence type="predicted"/>
<organism evidence="2 3">
    <name type="scientific">Reticulomyxa filosa</name>
    <dbReference type="NCBI Taxonomy" id="46433"/>
    <lineage>
        <taxon>Eukaryota</taxon>
        <taxon>Sar</taxon>
        <taxon>Rhizaria</taxon>
        <taxon>Retaria</taxon>
        <taxon>Foraminifera</taxon>
        <taxon>Monothalamids</taxon>
        <taxon>Reticulomyxidae</taxon>
        <taxon>Reticulomyxa</taxon>
    </lineage>
</organism>
<accession>X6NQ02</accession>
<feature type="compositionally biased region" description="Polar residues" evidence="1">
    <location>
        <begin position="240"/>
        <end position="261"/>
    </location>
</feature>
<evidence type="ECO:0000313" key="2">
    <source>
        <dbReference type="EMBL" id="ETO27427.1"/>
    </source>
</evidence>
<name>X6NQ02_RETFI</name>
<dbReference type="EMBL" id="ASPP01007259">
    <property type="protein sequence ID" value="ETO27427.1"/>
    <property type="molecule type" value="Genomic_DNA"/>
</dbReference>